<feature type="signal peptide" evidence="1">
    <location>
        <begin position="1"/>
        <end position="18"/>
    </location>
</feature>
<dbReference type="Gene3D" id="2.40.40.10">
    <property type="entry name" value="RlpA-like domain"/>
    <property type="match status" value="1"/>
</dbReference>
<sequence length="263" mass="27942">MCLTLAIAVLGAVGRVAADSGTVWATPHDSYSSSVGVLGCKVNTNRIAYWPASVNCTNICVSLSYGGRSVHLLRIDQSGGAHDVSYDAWNYLLTGHSATDDPTAGGATAMEYEDVDASKCKDLIDTDGHKLPLSAANSMNYLVSCLEDDGSWVADNYVLYNILDPICTWGYDEKCSLDWESGANQATCPHELGSPVELTSEPVYNIQYPSGKKVLASTGQEVSGSASGSSGSRNGSVLFLRARLGVVLVTMSHAFIWSLGLWL</sequence>
<evidence type="ECO:0000256" key="1">
    <source>
        <dbReference type="SAM" id="SignalP"/>
    </source>
</evidence>
<dbReference type="PANTHER" id="PTHR38850:SF2">
    <property type="entry name" value="CERATO-PLATANIN"/>
    <property type="match status" value="1"/>
</dbReference>
<proteinExistence type="predicted"/>
<protein>
    <submittedName>
        <fullName evidence="2">Allergen Asp f 15</fullName>
    </submittedName>
</protein>
<dbReference type="InterPro" id="IPR036908">
    <property type="entry name" value="RlpA-like_sf"/>
</dbReference>
<comment type="caution">
    <text evidence="2">The sequence shown here is derived from an EMBL/GenBank/DDBJ whole genome shotgun (WGS) entry which is preliminary data.</text>
</comment>
<keyword evidence="1" id="KW-0732">Signal</keyword>
<accession>A0AA38RSY2</accession>
<dbReference type="EMBL" id="JANBVO010000014">
    <property type="protein sequence ID" value="KAJ9145399.1"/>
    <property type="molecule type" value="Genomic_DNA"/>
</dbReference>
<gene>
    <name evidence="2" type="ORF">NKR23_g5353</name>
</gene>
<dbReference type="PANTHER" id="PTHR38850">
    <property type="entry name" value="CERATO-PLATANIN"/>
    <property type="match status" value="1"/>
</dbReference>
<evidence type="ECO:0000313" key="3">
    <source>
        <dbReference type="Proteomes" id="UP001174694"/>
    </source>
</evidence>
<dbReference type="Proteomes" id="UP001174694">
    <property type="component" value="Unassembled WGS sequence"/>
</dbReference>
<name>A0AA38RSY2_9PEZI</name>
<reference evidence="2" key="1">
    <citation type="submission" date="2022-07" db="EMBL/GenBank/DDBJ databases">
        <title>Fungi with potential for degradation of polypropylene.</title>
        <authorList>
            <person name="Gostincar C."/>
        </authorList>
    </citation>
    <scope>NUCLEOTIDE SEQUENCE</scope>
    <source>
        <strain evidence="2">EXF-13308</strain>
    </source>
</reference>
<organism evidence="2 3">
    <name type="scientific">Pleurostoma richardsiae</name>
    <dbReference type="NCBI Taxonomy" id="41990"/>
    <lineage>
        <taxon>Eukaryota</taxon>
        <taxon>Fungi</taxon>
        <taxon>Dikarya</taxon>
        <taxon>Ascomycota</taxon>
        <taxon>Pezizomycotina</taxon>
        <taxon>Sordariomycetes</taxon>
        <taxon>Sordariomycetidae</taxon>
        <taxon>Calosphaeriales</taxon>
        <taxon>Pleurostomataceae</taxon>
        <taxon>Pleurostoma</taxon>
    </lineage>
</organism>
<dbReference type="AlphaFoldDB" id="A0AA38RSY2"/>
<feature type="chain" id="PRO_5041416104" evidence="1">
    <location>
        <begin position="19"/>
        <end position="263"/>
    </location>
</feature>
<keyword evidence="3" id="KW-1185">Reference proteome</keyword>
<evidence type="ECO:0000313" key="2">
    <source>
        <dbReference type="EMBL" id="KAJ9145399.1"/>
    </source>
</evidence>